<evidence type="ECO:0000256" key="4">
    <source>
        <dbReference type="ARBA" id="ARBA00022777"/>
    </source>
</evidence>
<dbReference type="Gene3D" id="1.10.510.10">
    <property type="entry name" value="Transferase(Phosphotransferase) domain 1"/>
    <property type="match status" value="1"/>
</dbReference>
<dbReference type="PROSITE" id="PS50011">
    <property type="entry name" value="PROTEIN_KINASE_DOM"/>
    <property type="match status" value="1"/>
</dbReference>
<feature type="compositionally biased region" description="Basic and acidic residues" evidence="6">
    <location>
        <begin position="820"/>
        <end position="829"/>
    </location>
</feature>
<feature type="compositionally biased region" description="Low complexity" evidence="6">
    <location>
        <begin position="153"/>
        <end position="173"/>
    </location>
</feature>
<keyword evidence="2" id="KW-0808">Transferase</keyword>
<keyword evidence="3" id="KW-0547">Nucleotide-binding</keyword>
<reference evidence="10" key="1">
    <citation type="journal article" date="2023" name="Commun. Biol.">
        <title>Genome analysis of Parmales, the sister group of diatoms, reveals the evolutionary specialization of diatoms from phago-mixotrophs to photoautotrophs.</title>
        <authorList>
            <person name="Ban H."/>
            <person name="Sato S."/>
            <person name="Yoshikawa S."/>
            <person name="Yamada K."/>
            <person name="Nakamura Y."/>
            <person name="Ichinomiya M."/>
            <person name="Sato N."/>
            <person name="Blanc-Mathieu R."/>
            <person name="Endo H."/>
            <person name="Kuwata A."/>
            <person name="Ogata H."/>
        </authorList>
    </citation>
    <scope>NUCLEOTIDE SEQUENCE [LARGE SCALE GENOMIC DNA]</scope>
</reference>
<sequence length="881" mass="98184">MSRGTTDARSTRSHRNSLINVGSSQLTKVRKNANRDSPAGTSVICNFRGGLELDESELPNKLIVVIQTNTVSAMEFLLITGCLPGLIAVVGNLVGSVDELHFERQEDLSVMMTKVRRFCSKVIKDPPVRVIQVGLEDEADRLEIEKYLLQKQNSSSESPSGSGNSDSPSASNNEGRNVENIVVIDGQMGSKAKEDHLIINGEKIITSPLQHVSMDIEGDTSTLIKAYCNLPLSYEEYSWVEEYAPSFLPDLSKMTEGERMVHKIQMLQLQLQRIQGIEERQALGAVLGPQDLNTMAQRVLIADELASLKFNLTVEEVAKIKSLGTEVERKLSGGVLGEGKAVEDIQEGDDEKEGGEEDEDEDDIEDGELVLQYDEGAISDEEKEEGAANMTDEILLPSFPPLPSSLSPLSLPMGNCGTSIADVDKTRQVKRGILDKTCFTEHRALGQGGFGTVLAVTKNFGQKEEREKFHAMKRLDKGRILECEGMDVLVMGELHFMEEISEDKSKASDFLMKLECAFQDNSHLYLVQSMMEGGDALFVQNSFPEQKLTVNVARWFIACCMVGLEDLHEDHNILHRDIKEENLLIDKEGYAKLADFGMADKLVHGISHSHGGTIVYMSPESRSGDSDRAQRKTHDFFAVGVMLFRMLTNKFPFQIASHDYNTVVSMHLTSQLMAAGEDDKTKKNLQIEQQDLLLGKEDLEKTYMLTDFMKTHIKDPDAIDLIGKLLVYDESKRIGGKDGAVEIMQHSFFKSIDFHALKEKKLPAPYKPDPSKKSNICRGDLDMFEQLAFEDEAEKDPVLPAKLNAKFAEFYYNPWHESTTRMENSEAKERRRSKLLSSRKDMSVRGVSSRKKSIRTPTAAGGAAALKYEVKKGEEGGEKKE</sequence>
<evidence type="ECO:0000259" key="8">
    <source>
        <dbReference type="PROSITE" id="PS51285"/>
    </source>
</evidence>
<dbReference type="PROSITE" id="PS51285">
    <property type="entry name" value="AGC_KINASE_CTER"/>
    <property type="match status" value="1"/>
</dbReference>
<evidence type="ECO:0000256" key="3">
    <source>
        <dbReference type="ARBA" id="ARBA00022741"/>
    </source>
</evidence>
<evidence type="ECO:0000313" key="10">
    <source>
        <dbReference type="Proteomes" id="UP001162640"/>
    </source>
</evidence>
<feature type="compositionally biased region" description="Basic and acidic residues" evidence="6">
    <location>
        <begin position="868"/>
        <end position="881"/>
    </location>
</feature>
<evidence type="ECO:0000256" key="6">
    <source>
        <dbReference type="SAM" id="MobiDB-lite"/>
    </source>
</evidence>
<name>A0A9W7BJF2_9STRA</name>
<evidence type="ECO:0008006" key="11">
    <source>
        <dbReference type="Google" id="ProtNLM"/>
    </source>
</evidence>
<dbReference type="EMBL" id="BLQM01000473">
    <property type="protein sequence ID" value="GMH91536.1"/>
    <property type="molecule type" value="Genomic_DNA"/>
</dbReference>
<evidence type="ECO:0000313" key="9">
    <source>
        <dbReference type="EMBL" id="GMH91536.1"/>
    </source>
</evidence>
<dbReference type="GO" id="GO:0004674">
    <property type="term" value="F:protein serine/threonine kinase activity"/>
    <property type="evidence" value="ECO:0007669"/>
    <property type="project" value="UniProtKB-KW"/>
</dbReference>
<evidence type="ECO:0000259" key="7">
    <source>
        <dbReference type="PROSITE" id="PS50011"/>
    </source>
</evidence>
<evidence type="ECO:0000256" key="2">
    <source>
        <dbReference type="ARBA" id="ARBA00022679"/>
    </source>
</evidence>
<dbReference type="InterPro" id="IPR000719">
    <property type="entry name" value="Prot_kinase_dom"/>
</dbReference>
<dbReference type="Gene3D" id="3.30.200.20">
    <property type="entry name" value="Phosphorylase Kinase, domain 1"/>
    <property type="match status" value="1"/>
</dbReference>
<dbReference type="InterPro" id="IPR011009">
    <property type="entry name" value="Kinase-like_dom_sf"/>
</dbReference>
<keyword evidence="1" id="KW-0723">Serine/threonine-protein kinase</keyword>
<comment type="caution">
    <text evidence="9">The sequence shown here is derived from an EMBL/GenBank/DDBJ whole genome shotgun (WGS) entry which is preliminary data.</text>
</comment>
<accession>A0A9W7BJF2</accession>
<keyword evidence="5" id="KW-0067">ATP-binding</keyword>
<dbReference type="PROSITE" id="PS00108">
    <property type="entry name" value="PROTEIN_KINASE_ST"/>
    <property type="match status" value="1"/>
</dbReference>
<dbReference type="Proteomes" id="UP001162640">
    <property type="component" value="Unassembled WGS sequence"/>
</dbReference>
<organism evidence="9 10">
    <name type="scientific">Triparma laevis f. inornata</name>
    <dbReference type="NCBI Taxonomy" id="1714386"/>
    <lineage>
        <taxon>Eukaryota</taxon>
        <taxon>Sar</taxon>
        <taxon>Stramenopiles</taxon>
        <taxon>Ochrophyta</taxon>
        <taxon>Bolidophyceae</taxon>
        <taxon>Parmales</taxon>
        <taxon>Triparmaceae</taxon>
        <taxon>Triparma</taxon>
    </lineage>
</organism>
<dbReference type="AlphaFoldDB" id="A0A9W7BJF2"/>
<feature type="region of interest" description="Disordered" evidence="6">
    <location>
        <begin position="820"/>
        <end position="881"/>
    </location>
</feature>
<proteinExistence type="predicted"/>
<dbReference type="Pfam" id="PF00069">
    <property type="entry name" value="Pkinase"/>
    <property type="match status" value="1"/>
</dbReference>
<protein>
    <recommendedName>
        <fullName evidence="11">Protein kinase domain-containing protein</fullName>
    </recommendedName>
</protein>
<feature type="domain" description="AGC-kinase C-terminal" evidence="8">
    <location>
        <begin position="750"/>
        <end position="822"/>
    </location>
</feature>
<dbReference type="InterPro" id="IPR000961">
    <property type="entry name" value="AGC-kinase_C"/>
</dbReference>
<feature type="domain" description="Protein kinase" evidence="7">
    <location>
        <begin position="439"/>
        <end position="749"/>
    </location>
</feature>
<gene>
    <name evidence="9" type="ORF">TL16_g12086</name>
</gene>
<dbReference type="SMART" id="SM00220">
    <property type="entry name" value="S_TKc"/>
    <property type="match status" value="1"/>
</dbReference>
<keyword evidence="4" id="KW-0418">Kinase</keyword>
<feature type="region of interest" description="Disordered" evidence="6">
    <location>
        <begin position="338"/>
        <end position="367"/>
    </location>
</feature>
<dbReference type="SUPFAM" id="SSF56112">
    <property type="entry name" value="Protein kinase-like (PK-like)"/>
    <property type="match status" value="1"/>
</dbReference>
<dbReference type="PANTHER" id="PTHR24351">
    <property type="entry name" value="RIBOSOMAL PROTEIN S6 KINASE"/>
    <property type="match status" value="1"/>
</dbReference>
<feature type="region of interest" description="Disordered" evidence="6">
    <location>
        <begin position="151"/>
        <end position="176"/>
    </location>
</feature>
<dbReference type="InterPro" id="IPR008271">
    <property type="entry name" value="Ser/Thr_kinase_AS"/>
</dbReference>
<feature type="compositionally biased region" description="Acidic residues" evidence="6">
    <location>
        <begin position="344"/>
        <end position="367"/>
    </location>
</feature>
<evidence type="ECO:0000256" key="5">
    <source>
        <dbReference type="ARBA" id="ARBA00022840"/>
    </source>
</evidence>
<dbReference type="GO" id="GO:0005524">
    <property type="term" value="F:ATP binding"/>
    <property type="evidence" value="ECO:0007669"/>
    <property type="project" value="UniProtKB-KW"/>
</dbReference>
<evidence type="ECO:0000256" key="1">
    <source>
        <dbReference type="ARBA" id="ARBA00022527"/>
    </source>
</evidence>